<dbReference type="CDD" id="cd11714">
    <property type="entry name" value="GINS_A_archaea"/>
    <property type="match status" value="1"/>
</dbReference>
<comment type="caution">
    <text evidence="2">The sequence shown here is derived from an EMBL/GenBank/DDBJ whole genome shotgun (WGS) entry which is preliminary data.</text>
</comment>
<evidence type="ECO:0000313" key="2">
    <source>
        <dbReference type="EMBL" id="KKM94004.1"/>
    </source>
</evidence>
<proteinExistence type="predicted"/>
<feature type="domain" description="GINS subunit" evidence="1">
    <location>
        <begin position="76"/>
        <end position="172"/>
    </location>
</feature>
<reference evidence="2" key="1">
    <citation type="journal article" date="2015" name="Nature">
        <title>Complex archaea that bridge the gap between prokaryotes and eukaryotes.</title>
        <authorList>
            <person name="Spang A."/>
            <person name="Saw J.H."/>
            <person name="Jorgensen S.L."/>
            <person name="Zaremba-Niedzwiedzka K."/>
            <person name="Martijn J."/>
            <person name="Lind A.E."/>
            <person name="van Eijk R."/>
            <person name="Schleper C."/>
            <person name="Guy L."/>
            <person name="Ettema T.J."/>
        </authorList>
    </citation>
    <scope>NUCLEOTIDE SEQUENCE</scope>
</reference>
<gene>
    <name evidence="2" type="ORF">LCGC14_1202700</name>
</gene>
<name>A0A0F9LGF6_9ZZZZ</name>
<dbReference type="InterPro" id="IPR021151">
    <property type="entry name" value="GINS_A"/>
</dbReference>
<dbReference type="InterPro" id="IPR038437">
    <property type="entry name" value="GINS_Psf3_sf"/>
</dbReference>
<dbReference type="EMBL" id="LAZR01006196">
    <property type="protein sequence ID" value="KKM94004.1"/>
    <property type="molecule type" value="Genomic_DNA"/>
</dbReference>
<organism evidence="2">
    <name type="scientific">marine sediment metagenome</name>
    <dbReference type="NCBI Taxonomy" id="412755"/>
    <lineage>
        <taxon>unclassified sequences</taxon>
        <taxon>metagenomes</taxon>
        <taxon>ecological metagenomes</taxon>
    </lineage>
</organism>
<accession>A0A0F9LGF6</accession>
<protein>
    <recommendedName>
        <fullName evidence="1">GINS subunit domain-containing protein</fullName>
    </recommendedName>
</protein>
<sequence length="177" mass="20532">MRITDPMNVQDLEKVHATGFDLEDVKVTFNHDVKIKVSDIDVEGKQGEILNIPRWIAKVLEKENHVIVQDTDMVVELKQAIVKENVQGEFELATLEPHFYIKLKSYMKTLEQSDFDKVESMLNSLVRKRKGKIIHLADSSKLTLDLARKFTVEEKEYYNNLHNISTDFTKQILGEQD</sequence>
<dbReference type="Gene3D" id="1.20.58.2050">
    <property type="match status" value="1"/>
</dbReference>
<dbReference type="Pfam" id="PF05916">
    <property type="entry name" value="Sld5"/>
    <property type="match status" value="1"/>
</dbReference>
<dbReference type="AlphaFoldDB" id="A0A0F9LGF6"/>
<evidence type="ECO:0000259" key="1">
    <source>
        <dbReference type="Pfam" id="PF05916"/>
    </source>
</evidence>